<organism evidence="1 2">
    <name type="scientific">Centaurea solstitialis</name>
    <name type="common">yellow star-thistle</name>
    <dbReference type="NCBI Taxonomy" id="347529"/>
    <lineage>
        <taxon>Eukaryota</taxon>
        <taxon>Viridiplantae</taxon>
        <taxon>Streptophyta</taxon>
        <taxon>Embryophyta</taxon>
        <taxon>Tracheophyta</taxon>
        <taxon>Spermatophyta</taxon>
        <taxon>Magnoliopsida</taxon>
        <taxon>eudicotyledons</taxon>
        <taxon>Gunneridae</taxon>
        <taxon>Pentapetalae</taxon>
        <taxon>asterids</taxon>
        <taxon>campanulids</taxon>
        <taxon>Asterales</taxon>
        <taxon>Asteraceae</taxon>
        <taxon>Carduoideae</taxon>
        <taxon>Cardueae</taxon>
        <taxon>Centaureinae</taxon>
        <taxon>Centaurea</taxon>
    </lineage>
</organism>
<keyword evidence="2" id="KW-1185">Reference proteome</keyword>
<dbReference type="AlphaFoldDB" id="A0AA38TQT4"/>
<comment type="caution">
    <text evidence="1">The sequence shown here is derived from an EMBL/GenBank/DDBJ whole genome shotgun (WGS) entry which is preliminary data.</text>
</comment>
<dbReference type="Proteomes" id="UP001172457">
    <property type="component" value="Chromosome 2"/>
</dbReference>
<accession>A0AA38TQT4</accession>
<evidence type="ECO:0000313" key="2">
    <source>
        <dbReference type="Proteomes" id="UP001172457"/>
    </source>
</evidence>
<dbReference type="InterPro" id="IPR043502">
    <property type="entry name" value="DNA/RNA_pol_sf"/>
</dbReference>
<dbReference type="PANTHER" id="PTHR37984">
    <property type="entry name" value="PROTEIN CBG26694"/>
    <property type="match status" value="1"/>
</dbReference>
<reference evidence="1" key="1">
    <citation type="submission" date="2023-03" db="EMBL/GenBank/DDBJ databases">
        <title>Chromosome-scale reference genome and RAD-based genetic map of yellow starthistle (Centaurea solstitialis) reveal putative structural variation and QTLs associated with invader traits.</title>
        <authorList>
            <person name="Reatini B."/>
            <person name="Cang F.A."/>
            <person name="Jiang Q."/>
            <person name="Mckibben M.T.W."/>
            <person name="Barker M.S."/>
            <person name="Rieseberg L.H."/>
            <person name="Dlugosch K.M."/>
        </authorList>
    </citation>
    <scope>NUCLEOTIDE SEQUENCE</scope>
    <source>
        <strain evidence="1">CAN-66</strain>
        <tissue evidence="1">Leaf</tissue>
    </source>
</reference>
<proteinExistence type="predicted"/>
<sequence length="95" mass="10929">MAKKHGEHLRKVLELLRRERLYAKFSKCEFWLKKVQFLGHVVTQEGIKVDLAKIEAIQNWKSLKSPMEVPSFLGLAGDNTKIIHVLVERFGGRGT</sequence>
<dbReference type="Gene3D" id="3.30.70.270">
    <property type="match status" value="1"/>
</dbReference>
<dbReference type="InterPro" id="IPR043128">
    <property type="entry name" value="Rev_trsase/Diguanyl_cyclase"/>
</dbReference>
<dbReference type="PANTHER" id="PTHR37984:SF5">
    <property type="entry name" value="PROTEIN NYNRIN-LIKE"/>
    <property type="match status" value="1"/>
</dbReference>
<dbReference type="SUPFAM" id="SSF56672">
    <property type="entry name" value="DNA/RNA polymerases"/>
    <property type="match status" value="1"/>
</dbReference>
<gene>
    <name evidence="1" type="ORF">OSB04_006583</name>
</gene>
<dbReference type="EMBL" id="JARYMX010000002">
    <property type="protein sequence ID" value="KAJ9561423.1"/>
    <property type="molecule type" value="Genomic_DNA"/>
</dbReference>
<dbReference type="InterPro" id="IPR050951">
    <property type="entry name" value="Retrovirus_Pol_polyprotein"/>
</dbReference>
<name>A0AA38TQT4_9ASTR</name>
<evidence type="ECO:0008006" key="3">
    <source>
        <dbReference type="Google" id="ProtNLM"/>
    </source>
</evidence>
<protein>
    <recommendedName>
        <fullName evidence="3">Reverse transcriptase domain-containing protein</fullName>
    </recommendedName>
</protein>
<evidence type="ECO:0000313" key="1">
    <source>
        <dbReference type="EMBL" id="KAJ9561423.1"/>
    </source>
</evidence>